<proteinExistence type="inferred from homology"/>
<evidence type="ECO:0000256" key="4">
    <source>
        <dbReference type="ARBA" id="ARBA00023163"/>
    </source>
</evidence>
<dbReference type="NCBIfam" id="TIGR02937">
    <property type="entry name" value="sigma70-ECF"/>
    <property type="match status" value="1"/>
</dbReference>
<reference evidence="7" key="1">
    <citation type="submission" date="2019-10" db="EMBL/GenBank/DDBJ databases">
        <title>Draft genome sequence of Panacibacter sp. KCS-6.</title>
        <authorList>
            <person name="Yim K.J."/>
        </authorList>
    </citation>
    <scope>NUCLEOTIDE SEQUENCE</scope>
    <source>
        <strain evidence="7">KCS-6</strain>
    </source>
</reference>
<keyword evidence="2" id="KW-0805">Transcription regulation</keyword>
<dbReference type="GO" id="GO:0006352">
    <property type="term" value="P:DNA-templated transcription initiation"/>
    <property type="evidence" value="ECO:0007669"/>
    <property type="project" value="InterPro"/>
</dbReference>
<dbReference type="CDD" id="cd06171">
    <property type="entry name" value="Sigma70_r4"/>
    <property type="match status" value="1"/>
</dbReference>
<sequence length="185" mass="21279">MDEKKLVKECLKANPQAQRQLYDCYAETMLGICYRYTKSVADAEDILQDGFIKVFNNLHQFRAEGELGGWIRSIMVRTALNYLKKNKRYSADLSYDDIELHPVTDDNPQVSLQAKELADMIRQLPTGYQTIFNLHAIEGYTHVEIGTMLGINEGTSRSQYARGRSLLISWIKNRESLVKQKYYAG</sequence>
<dbReference type="InterPro" id="IPR014284">
    <property type="entry name" value="RNA_pol_sigma-70_dom"/>
</dbReference>
<dbReference type="EMBL" id="WHPF01000006">
    <property type="protein sequence ID" value="NNV55877.1"/>
    <property type="molecule type" value="Genomic_DNA"/>
</dbReference>
<dbReference type="Gene3D" id="1.10.1740.10">
    <property type="match status" value="1"/>
</dbReference>
<evidence type="ECO:0000259" key="6">
    <source>
        <dbReference type="Pfam" id="PF08281"/>
    </source>
</evidence>
<dbReference type="Proteomes" id="UP000598971">
    <property type="component" value="Unassembled WGS sequence"/>
</dbReference>
<dbReference type="InterPro" id="IPR007627">
    <property type="entry name" value="RNA_pol_sigma70_r2"/>
</dbReference>
<organism evidence="7 8">
    <name type="scientific">Limnovirga soli</name>
    <dbReference type="NCBI Taxonomy" id="2656915"/>
    <lineage>
        <taxon>Bacteria</taxon>
        <taxon>Pseudomonadati</taxon>
        <taxon>Bacteroidota</taxon>
        <taxon>Chitinophagia</taxon>
        <taxon>Chitinophagales</taxon>
        <taxon>Chitinophagaceae</taxon>
        <taxon>Limnovirga</taxon>
    </lineage>
</organism>
<dbReference type="InterPro" id="IPR013249">
    <property type="entry name" value="RNA_pol_sigma70_r4_t2"/>
</dbReference>
<comment type="caution">
    <text evidence="7">The sequence shown here is derived from an EMBL/GenBank/DDBJ whole genome shotgun (WGS) entry which is preliminary data.</text>
</comment>
<evidence type="ECO:0000313" key="7">
    <source>
        <dbReference type="EMBL" id="NNV55877.1"/>
    </source>
</evidence>
<feature type="domain" description="RNA polymerase sigma-70 region 2" evidence="5">
    <location>
        <begin position="21"/>
        <end position="88"/>
    </location>
</feature>
<keyword evidence="3" id="KW-0731">Sigma factor</keyword>
<dbReference type="GO" id="GO:0003677">
    <property type="term" value="F:DNA binding"/>
    <property type="evidence" value="ECO:0007669"/>
    <property type="project" value="InterPro"/>
</dbReference>
<dbReference type="GO" id="GO:0016987">
    <property type="term" value="F:sigma factor activity"/>
    <property type="evidence" value="ECO:0007669"/>
    <property type="project" value="UniProtKB-KW"/>
</dbReference>
<dbReference type="PANTHER" id="PTHR43133">
    <property type="entry name" value="RNA POLYMERASE ECF-TYPE SIGMA FACTO"/>
    <property type="match status" value="1"/>
</dbReference>
<keyword evidence="4" id="KW-0804">Transcription</keyword>
<evidence type="ECO:0000313" key="8">
    <source>
        <dbReference type="Proteomes" id="UP000598971"/>
    </source>
</evidence>
<name>A0A8J8JRH5_9BACT</name>
<gene>
    <name evidence="7" type="ORF">GD597_10440</name>
</gene>
<dbReference type="Gene3D" id="1.10.10.10">
    <property type="entry name" value="Winged helix-like DNA-binding domain superfamily/Winged helix DNA-binding domain"/>
    <property type="match status" value="1"/>
</dbReference>
<accession>A0A8J8JRH5</accession>
<dbReference type="InterPro" id="IPR036388">
    <property type="entry name" value="WH-like_DNA-bd_sf"/>
</dbReference>
<evidence type="ECO:0000259" key="5">
    <source>
        <dbReference type="Pfam" id="PF04542"/>
    </source>
</evidence>
<evidence type="ECO:0000256" key="3">
    <source>
        <dbReference type="ARBA" id="ARBA00023082"/>
    </source>
</evidence>
<evidence type="ECO:0000256" key="1">
    <source>
        <dbReference type="ARBA" id="ARBA00010641"/>
    </source>
</evidence>
<dbReference type="PANTHER" id="PTHR43133:SF46">
    <property type="entry name" value="RNA POLYMERASE SIGMA-70 FACTOR ECF SUBFAMILY"/>
    <property type="match status" value="1"/>
</dbReference>
<dbReference type="AlphaFoldDB" id="A0A8J8JRH5"/>
<feature type="domain" description="RNA polymerase sigma factor 70 region 4 type 2" evidence="6">
    <location>
        <begin position="116"/>
        <end position="166"/>
    </location>
</feature>
<dbReference type="Pfam" id="PF08281">
    <property type="entry name" value="Sigma70_r4_2"/>
    <property type="match status" value="1"/>
</dbReference>
<dbReference type="InterPro" id="IPR013325">
    <property type="entry name" value="RNA_pol_sigma_r2"/>
</dbReference>
<dbReference type="SUPFAM" id="SSF88659">
    <property type="entry name" value="Sigma3 and sigma4 domains of RNA polymerase sigma factors"/>
    <property type="match status" value="1"/>
</dbReference>
<dbReference type="InterPro" id="IPR013324">
    <property type="entry name" value="RNA_pol_sigma_r3/r4-like"/>
</dbReference>
<protein>
    <submittedName>
        <fullName evidence="7">Sigma-70 family RNA polymerase sigma factor</fullName>
    </submittedName>
</protein>
<dbReference type="Pfam" id="PF04542">
    <property type="entry name" value="Sigma70_r2"/>
    <property type="match status" value="1"/>
</dbReference>
<dbReference type="InterPro" id="IPR039425">
    <property type="entry name" value="RNA_pol_sigma-70-like"/>
</dbReference>
<evidence type="ECO:0000256" key="2">
    <source>
        <dbReference type="ARBA" id="ARBA00023015"/>
    </source>
</evidence>
<comment type="similarity">
    <text evidence="1">Belongs to the sigma-70 factor family. ECF subfamily.</text>
</comment>
<dbReference type="RefSeq" id="WP_171607805.1">
    <property type="nucleotide sequence ID" value="NZ_WHPF01000006.1"/>
</dbReference>
<keyword evidence="8" id="KW-1185">Reference proteome</keyword>
<dbReference type="SUPFAM" id="SSF88946">
    <property type="entry name" value="Sigma2 domain of RNA polymerase sigma factors"/>
    <property type="match status" value="1"/>
</dbReference>